<dbReference type="VEuPathDB" id="VectorBase:AMEC008144"/>
<keyword evidence="7" id="KW-1015">Disulfide bond</keyword>
<dbReference type="EnsemblMetazoa" id="AMEC008144-RA">
    <property type="protein sequence ID" value="AMEC008144-PA"/>
    <property type="gene ID" value="AMEC008144"/>
</dbReference>
<evidence type="ECO:0000256" key="4">
    <source>
        <dbReference type="ARBA" id="ARBA00022525"/>
    </source>
</evidence>
<evidence type="ECO:0000256" key="8">
    <source>
        <dbReference type="RuleBase" id="RU003500"/>
    </source>
</evidence>
<organism evidence="9 10">
    <name type="scientific">Anopheles melas</name>
    <dbReference type="NCBI Taxonomy" id="34690"/>
    <lineage>
        <taxon>Eukaryota</taxon>
        <taxon>Metazoa</taxon>
        <taxon>Ecdysozoa</taxon>
        <taxon>Arthropoda</taxon>
        <taxon>Hexapoda</taxon>
        <taxon>Insecta</taxon>
        <taxon>Pterygota</taxon>
        <taxon>Neoptera</taxon>
        <taxon>Endopterygota</taxon>
        <taxon>Diptera</taxon>
        <taxon>Nematocera</taxon>
        <taxon>Culicoidea</taxon>
        <taxon>Culicidae</taxon>
        <taxon>Anophelinae</taxon>
        <taxon>Anopheles</taxon>
    </lineage>
</organism>
<reference evidence="9" key="2">
    <citation type="submission" date="2020-05" db="UniProtKB">
        <authorList>
            <consortium name="EnsemblMetazoa"/>
        </authorList>
    </citation>
    <scope>IDENTIFICATION</scope>
    <source>
        <strain evidence="9">CM1001059</strain>
    </source>
</reference>
<keyword evidence="6 8" id="KW-0879">Wnt signaling pathway</keyword>
<dbReference type="Proteomes" id="UP000075902">
    <property type="component" value="Unassembled WGS sequence"/>
</dbReference>
<comment type="function">
    <text evidence="8">Ligand for members of the frizzled family of seven transmembrane receptors.</text>
</comment>
<dbReference type="GO" id="GO:0005576">
    <property type="term" value="C:extracellular region"/>
    <property type="evidence" value="ECO:0007669"/>
    <property type="project" value="InterPro"/>
</dbReference>
<reference evidence="10" key="1">
    <citation type="submission" date="2014-01" db="EMBL/GenBank/DDBJ databases">
        <title>The Genome Sequence of Anopheles melas CM1001059_A (V2).</title>
        <authorList>
            <consortium name="The Broad Institute Genomics Platform"/>
            <person name="Neafsey D.E."/>
            <person name="Besansky N."/>
            <person name="Howell P."/>
            <person name="Walton C."/>
            <person name="Young S.K."/>
            <person name="Zeng Q."/>
            <person name="Gargeya S."/>
            <person name="Fitzgerald M."/>
            <person name="Haas B."/>
            <person name="Abouelleil A."/>
            <person name="Allen A.W."/>
            <person name="Alvarado L."/>
            <person name="Arachchi H.M."/>
            <person name="Berlin A.M."/>
            <person name="Chapman S.B."/>
            <person name="Gainer-Dewar J."/>
            <person name="Goldberg J."/>
            <person name="Griggs A."/>
            <person name="Gujja S."/>
            <person name="Hansen M."/>
            <person name="Howarth C."/>
            <person name="Imamovic A."/>
            <person name="Ireland A."/>
            <person name="Larimer J."/>
            <person name="McCowan C."/>
            <person name="Murphy C."/>
            <person name="Pearson M."/>
            <person name="Poon T.W."/>
            <person name="Priest M."/>
            <person name="Roberts A."/>
            <person name="Saif S."/>
            <person name="Shea T."/>
            <person name="Sisk P."/>
            <person name="Sykes S."/>
            <person name="Wortman J."/>
            <person name="Nusbaum C."/>
            <person name="Birren B."/>
        </authorList>
    </citation>
    <scope>NUCLEOTIDE SEQUENCE [LARGE SCALE GENOMIC DNA]</scope>
    <source>
        <strain evidence="10">CM1001059</strain>
    </source>
</reference>
<dbReference type="AlphaFoldDB" id="A0A182TTQ1"/>
<evidence type="ECO:0000313" key="9">
    <source>
        <dbReference type="EnsemblMetazoa" id="AMEC008144-PA"/>
    </source>
</evidence>
<keyword evidence="4" id="KW-0964">Secreted</keyword>
<sequence length="147" mass="16934">MVQPGFRPPHPSTCRLVADRGGLTKRILQLLLLLLLYCSGFADGSWWRIADLSLDPAHFHRDNRSYELCGDTAFFTEHQRDTCYSNPELLKVIVHAANTAKYECQSYFQNNRWNCSAKRGSGIYYGNFDDKGRSNLPLMSRHPYENE</sequence>
<keyword evidence="5" id="KW-0272">Extracellular matrix</keyword>
<name>A0A182TTQ1_9DIPT</name>
<keyword evidence="10" id="KW-1185">Reference proteome</keyword>
<evidence type="ECO:0000256" key="7">
    <source>
        <dbReference type="ARBA" id="ARBA00023157"/>
    </source>
</evidence>
<dbReference type="STRING" id="34690.A0A182TTQ1"/>
<evidence type="ECO:0000256" key="5">
    <source>
        <dbReference type="ARBA" id="ARBA00022530"/>
    </source>
</evidence>
<evidence type="ECO:0000256" key="6">
    <source>
        <dbReference type="ARBA" id="ARBA00022687"/>
    </source>
</evidence>
<dbReference type="GO" id="GO:0016055">
    <property type="term" value="P:Wnt signaling pathway"/>
    <property type="evidence" value="ECO:0007669"/>
    <property type="project" value="UniProtKB-KW"/>
</dbReference>
<dbReference type="InterPro" id="IPR005817">
    <property type="entry name" value="Wnt"/>
</dbReference>
<keyword evidence="3 8" id="KW-0217">Developmental protein</keyword>
<dbReference type="Pfam" id="PF00110">
    <property type="entry name" value="wnt"/>
    <property type="match status" value="1"/>
</dbReference>
<evidence type="ECO:0000313" key="10">
    <source>
        <dbReference type="Proteomes" id="UP000075902"/>
    </source>
</evidence>
<evidence type="ECO:0000256" key="3">
    <source>
        <dbReference type="ARBA" id="ARBA00022473"/>
    </source>
</evidence>
<comment type="subcellular location">
    <subcellularLocation>
        <location evidence="1 8">Secreted</location>
        <location evidence="1 8">Extracellular space</location>
        <location evidence="1 8">Extracellular matrix</location>
    </subcellularLocation>
</comment>
<proteinExistence type="inferred from homology"/>
<comment type="similarity">
    <text evidence="2 8">Belongs to the Wnt family.</text>
</comment>
<protein>
    <recommendedName>
        <fullName evidence="8">Protein Wnt</fullName>
    </recommendedName>
</protein>
<evidence type="ECO:0000256" key="2">
    <source>
        <dbReference type="ARBA" id="ARBA00005683"/>
    </source>
</evidence>
<dbReference type="GO" id="GO:0005102">
    <property type="term" value="F:signaling receptor binding"/>
    <property type="evidence" value="ECO:0007669"/>
    <property type="project" value="InterPro"/>
</dbReference>
<accession>A0A182TTQ1</accession>
<evidence type="ECO:0000256" key="1">
    <source>
        <dbReference type="ARBA" id="ARBA00004498"/>
    </source>
</evidence>